<protein>
    <recommendedName>
        <fullName evidence="3">SinR family protein</fullName>
    </recommendedName>
</protein>
<gene>
    <name evidence="1" type="ORF">MMAGJ_10030</name>
</gene>
<name>A0ABM7HMJ4_MYCME</name>
<sequence length="91" mass="10525">MNTILVSYDLNTPGKDYDGLIKKLNSYGIYWHHLDSFWPIKTNDTHKEVRDLPRPYLGKNDELLVMNVTGDAAAWAEFTDRGGKWLKDNLL</sequence>
<evidence type="ECO:0000313" key="2">
    <source>
        <dbReference type="Proteomes" id="UP000465622"/>
    </source>
</evidence>
<evidence type="ECO:0008006" key="3">
    <source>
        <dbReference type="Google" id="ProtNLM"/>
    </source>
</evidence>
<organism evidence="1 2">
    <name type="scientific">Mycolicibacterium mageritense</name>
    <name type="common">Mycobacterium mageritense</name>
    <dbReference type="NCBI Taxonomy" id="53462"/>
    <lineage>
        <taxon>Bacteria</taxon>
        <taxon>Bacillati</taxon>
        <taxon>Actinomycetota</taxon>
        <taxon>Actinomycetes</taxon>
        <taxon>Mycobacteriales</taxon>
        <taxon>Mycobacteriaceae</taxon>
        <taxon>Mycolicibacterium</taxon>
    </lineage>
</organism>
<evidence type="ECO:0000313" key="1">
    <source>
        <dbReference type="EMBL" id="BBX31721.1"/>
    </source>
</evidence>
<reference evidence="1 2" key="1">
    <citation type="journal article" date="2019" name="Emerg. Microbes Infect.">
        <title>Comprehensive subspecies identification of 175 nontuberculous mycobacteria species based on 7547 genomic profiles.</title>
        <authorList>
            <person name="Matsumoto Y."/>
            <person name="Kinjo T."/>
            <person name="Motooka D."/>
            <person name="Nabeya D."/>
            <person name="Jung N."/>
            <person name="Uechi K."/>
            <person name="Horii T."/>
            <person name="Iida T."/>
            <person name="Fujita J."/>
            <person name="Nakamura S."/>
        </authorList>
    </citation>
    <scope>NUCLEOTIDE SEQUENCE [LARGE SCALE GENOMIC DNA]</scope>
    <source>
        <strain evidence="1 2">JCM 12375</strain>
    </source>
</reference>
<dbReference type="RefSeq" id="WP_131524720.1">
    <property type="nucleotide sequence ID" value="NZ_AP022567.1"/>
</dbReference>
<accession>A0ABM7HMJ4</accession>
<dbReference type="EMBL" id="AP022567">
    <property type="protein sequence ID" value="BBX31721.1"/>
    <property type="molecule type" value="Genomic_DNA"/>
</dbReference>
<proteinExistence type="predicted"/>
<dbReference type="Proteomes" id="UP000465622">
    <property type="component" value="Chromosome"/>
</dbReference>
<keyword evidence="2" id="KW-1185">Reference proteome</keyword>